<dbReference type="EnsemblPlants" id="ORUFI09G05370.1">
    <property type="protein sequence ID" value="ORUFI09G05370.1"/>
    <property type="gene ID" value="ORUFI09G05370"/>
</dbReference>
<feature type="region of interest" description="Disordered" evidence="1">
    <location>
        <begin position="93"/>
        <end position="119"/>
    </location>
</feature>
<evidence type="ECO:0000256" key="1">
    <source>
        <dbReference type="SAM" id="MobiDB-lite"/>
    </source>
</evidence>
<sequence length="191" mass="20057">MIQSGKIWTYLLDGGTAAAAVAANSRLHLSSGRLRRLAPPLPLTSPPPPPPPLPPYRRLRAPSSSSSAGFEADAGKARRRALLSFSPLVSPLPARSGASLPSSPSLTCRSSHSPPSEWPDLVATTSTPPDLMAASSWLSMVWRLMEQPLPPNQPASPFPPPSAPCRCIGRGALSPRVLSAVASARWLPLAP</sequence>
<evidence type="ECO:0000313" key="2">
    <source>
        <dbReference type="EnsemblPlants" id="ORUFI09G05370.1"/>
    </source>
</evidence>
<feature type="compositionally biased region" description="Polar residues" evidence="1">
    <location>
        <begin position="99"/>
        <end position="114"/>
    </location>
</feature>
<reference evidence="3" key="1">
    <citation type="submission" date="2013-06" db="EMBL/GenBank/DDBJ databases">
        <authorList>
            <person name="Zhao Q."/>
        </authorList>
    </citation>
    <scope>NUCLEOTIDE SEQUENCE</scope>
    <source>
        <strain evidence="3">cv. W1943</strain>
    </source>
</reference>
<protein>
    <submittedName>
        <fullName evidence="2">Uncharacterized protein</fullName>
    </submittedName>
</protein>
<evidence type="ECO:0000313" key="3">
    <source>
        <dbReference type="Proteomes" id="UP000008022"/>
    </source>
</evidence>
<feature type="compositionally biased region" description="Pro residues" evidence="1">
    <location>
        <begin position="39"/>
        <end position="55"/>
    </location>
</feature>
<dbReference type="AlphaFoldDB" id="A0A0E0QPG9"/>
<proteinExistence type="predicted"/>
<reference evidence="2" key="2">
    <citation type="submission" date="2015-06" db="UniProtKB">
        <authorList>
            <consortium name="EnsemblPlants"/>
        </authorList>
    </citation>
    <scope>IDENTIFICATION</scope>
</reference>
<name>A0A0E0QPG9_ORYRU</name>
<keyword evidence="3" id="KW-1185">Reference proteome</keyword>
<dbReference type="Gramene" id="ORUFI09G05370.1">
    <property type="protein sequence ID" value="ORUFI09G05370.1"/>
    <property type="gene ID" value="ORUFI09G05370"/>
</dbReference>
<feature type="region of interest" description="Disordered" evidence="1">
    <location>
        <begin position="38"/>
        <end position="73"/>
    </location>
</feature>
<dbReference type="HOGENOM" id="CLU_1423634_0_0_1"/>
<organism evidence="2 3">
    <name type="scientific">Oryza rufipogon</name>
    <name type="common">Brownbeard rice</name>
    <name type="synonym">Asian wild rice</name>
    <dbReference type="NCBI Taxonomy" id="4529"/>
    <lineage>
        <taxon>Eukaryota</taxon>
        <taxon>Viridiplantae</taxon>
        <taxon>Streptophyta</taxon>
        <taxon>Embryophyta</taxon>
        <taxon>Tracheophyta</taxon>
        <taxon>Spermatophyta</taxon>
        <taxon>Magnoliopsida</taxon>
        <taxon>Liliopsida</taxon>
        <taxon>Poales</taxon>
        <taxon>Poaceae</taxon>
        <taxon>BOP clade</taxon>
        <taxon>Oryzoideae</taxon>
        <taxon>Oryzeae</taxon>
        <taxon>Oryzinae</taxon>
        <taxon>Oryza</taxon>
    </lineage>
</organism>
<dbReference type="Proteomes" id="UP000008022">
    <property type="component" value="Unassembled WGS sequence"/>
</dbReference>
<accession>A0A0E0QPG9</accession>